<dbReference type="GO" id="GO:0006355">
    <property type="term" value="P:regulation of DNA-templated transcription"/>
    <property type="evidence" value="ECO:0007669"/>
    <property type="project" value="InterPro"/>
</dbReference>
<feature type="compositionally biased region" description="Acidic residues" evidence="6">
    <location>
        <begin position="534"/>
        <end position="545"/>
    </location>
</feature>
<dbReference type="SUPFAM" id="SSF46689">
    <property type="entry name" value="Homeodomain-like"/>
    <property type="match status" value="1"/>
</dbReference>
<keyword evidence="4 5" id="KW-0539">Nucleus</keyword>
<comment type="subcellular location">
    <subcellularLocation>
        <location evidence="5">Nucleus</location>
    </subcellularLocation>
</comment>
<accession>A0A1S3HK24</accession>
<dbReference type="Gene3D" id="1.10.10.60">
    <property type="entry name" value="Homeodomain-like"/>
    <property type="match status" value="1"/>
</dbReference>
<feature type="region of interest" description="Disordered" evidence="6">
    <location>
        <begin position="424"/>
        <end position="460"/>
    </location>
</feature>
<dbReference type="Proteomes" id="UP000085678">
    <property type="component" value="Unplaced"/>
</dbReference>
<keyword evidence="3 5" id="KW-0371">Homeobox</keyword>
<dbReference type="InterPro" id="IPR050224">
    <property type="entry name" value="TALE_homeobox"/>
</dbReference>
<dbReference type="AlphaFoldDB" id="A0A1S3HK24"/>
<evidence type="ECO:0000313" key="8">
    <source>
        <dbReference type="Proteomes" id="UP000085678"/>
    </source>
</evidence>
<dbReference type="RefSeq" id="XP_013385343.1">
    <property type="nucleotide sequence ID" value="XM_013529889.1"/>
</dbReference>
<evidence type="ECO:0000256" key="6">
    <source>
        <dbReference type="SAM" id="MobiDB-lite"/>
    </source>
</evidence>
<dbReference type="FunFam" id="1.10.10.60:FF:000004">
    <property type="entry name" value="Meis2 homeobox isoform 2c"/>
    <property type="match status" value="1"/>
</dbReference>
<evidence type="ECO:0000256" key="4">
    <source>
        <dbReference type="ARBA" id="ARBA00023242"/>
    </source>
</evidence>
<evidence type="ECO:0000313" key="10">
    <source>
        <dbReference type="RefSeq" id="XP_013385344.1"/>
    </source>
</evidence>
<dbReference type="InterPro" id="IPR001356">
    <property type="entry name" value="HD"/>
</dbReference>
<protein>
    <submittedName>
        <fullName evidence="9 10">Homeobox protein PKNOX2-like</fullName>
    </submittedName>
</protein>
<dbReference type="KEGG" id="lak:106155189"/>
<dbReference type="CDD" id="cd00086">
    <property type="entry name" value="homeodomain"/>
    <property type="match status" value="1"/>
</dbReference>
<evidence type="ECO:0000256" key="3">
    <source>
        <dbReference type="ARBA" id="ARBA00023155"/>
    </source>
</evidence>
<feature type="compositionally biased region" description="Low complexity" evidence="6">
    <location>
        <begin position="424"/>
        <end position="458"/>
    </location>
</feature>
<comment type="similarity">
    <text evidence="1">Belongs to the TALE/MEIS homeobox family.</text>
</comment>
<feature type="region of interest" description="Disordered" evidence="6">
    <location>
        <begin position="391"/>
        <end position="412"/>
    </location>
</feature>
<dbReference type="OrthoDB" id="10056939at2759"/>
<dbReference type="Pfam" id="PF05920">
    <property type="entry name" value="Homeobox_KN"/>
    <property type="match status" value="1"/>
</dbReference>
<feature type="DNA-binding region" description="Homeobox" evidence="5">
    <location>
        <begin position="327"/>
        <end position="389"/>
    </location>
</feature>
<dbReference type="InterPro" id="IPR032453">
    <property type="entry name" value="PKNOX/Meis_N"/>
</dbReference>
<feature type="region of interest" description="Disordered" evidence="6">
    <location>
        <begin position="189"/>
        <end position="218"/>
    </location>
</feature>
<feature type="region of interest" description="Disordered" evidence="6">
    <location>
        <begin position="290"/>
        <end position="333"/>
    </location>
</feature>
<evidence type="ECO:0000256" key="1">
    <source>
        <dbReference type="ARBA" id="ARBA00009661"/>
    </source>
</evidence>
<feature type="compositionally biased region" description="Polar residues" evidence="6">
    <location>
        <begin position="497"/>
        <end position="512"/>
    </location>
</feature>
<evidence type="ECO:0000256" key="5">
    <source>
        <dbReference type="PROSITE-ProRule" id="PRU00108"/>
    </source>
</evidence>
<feature type="region of interest" description="Disordered" evidence="6">
    <location>
        <begin position="494"/>
        <end position="545"/>
    </location>
</feature>
<feature type="domain" description="Homeobox" evidence="7">
    <location>
        <begin position="325"/>
        <end position="388"/>
    </location>
</feature>
<evidence type="ECO:0000313" key="9">
    <source>
        <dbReference type="RefSeq" id="XP_013385343.1"/>
    </source>
</evidence>
<dbReference type="STRING" id="7574.A0A1S3HK24"/>
<organism evidence="8 10">
    <name type="scientific">Lingula anatina</name>
    <name type="common">Brachiopod</name>
    <name type="synonym">Lingula unguis</name>
    <dbReference type="NCBI Taxonomy" id="7574"/>
    <lineage>
        <taxon>Eukaryota</taxon>
        <taxon>Metazoa</taxon>
        <taxon>Spiralia</taxon>
        <taxon>Lophotrochozoa</taxon>
        <taxon>Brachiopoda</taxon>
        <taxon>Linguliformea</taxon>
        <taxon>Lingulata</taxon>
        <taxon>Lingulida</taxon>
        <taxon>Linguloidea</taxon>
        <taxon>Lingulidae</taxon>
        <taxon>Lingula</taxon>
    </lineage>
</organism>
<evidence type="ECO:0000256" key="2">
    <source>
        <dbReference type="ARBA" id="ARBA00023125"/>
    </source>
</evidence>
<dbReference type="GeneID" id="106155189"/>
<feature type="compositionally biased region" description="Low complexity" evidence="6">
    <location>
        <begin position="207"/>
        <end position="218"/>
    </location>
</feature>
<reference evidence="9 10" key="1">
    <citation type="submission" date="2025-04" db="UniProtKB">
        <authorList>
            <consortium name="RefSeq"/>
        </authorList>
    </citation>
    <scope>IDENTIFICATION</scope>
    <source>
        <tissue evidence="9 10">Gonads</tissue>
    </source>
</reference>
<gene>
    <name evidence="9 10" type="primary">LOC106155189</name>
</gene>
<dbReference type="Pfam" id="PF16493">
    <property type="entry name" value="Meis_PKNOX_N"/>
    <property type="match status" value="1"/>
</dbReference>
<dbReference type="GO" id="GO:0005634">
    <property type="term" value="C:nucleus"/>
    <property type="evidence" value="ECO:0007669"/>
    <property type="project" value="UniProtKB-SubCell"/>
</dbReference>
<dbReference type="SMART" id="SM00389">
    <property type="entry name" value="HOX"/>
    <property type="match status" value="1"/>
</dbReference>
<dbReference type="PANTHER" id="PTHR11850">
    <property type="entry name" value="HOMEOBOX PROTEIN TRANSCRIPTION FACTORS"/>
    <property type="match status" value="1"/>
</dbReference>
<dbReference type="PROSITE" id="PS50071">
    <property type="entry name" value="HOMEOBOX_2"/>
    <property type="match status" value="1"/>
</dbReference>
<sequence>MMAMSHPAGVVPILATQGIPVTGYPGVHLVPADHVAHVSTAAAVAQAQGEAAAHSVAQFTGQAITSVQLQEAEAALENDKKAIYKHPLFPLLALLFEKCEKATQTPECPTADGFNVDIQAFVQQQERDNKPFFSDDSELDNLMVKSIQVLRIHLLELEKVNELCKDFCNRYIACLKGKLQSENILRTESSSGDSLDDSFDSPHQGLSQGSPGVSSGVTTMGGSTVVLQNAGGVQQAAVALNPGQIVSGGTVYQMVQTPQGIVAQPIQIQTAVQPQVASVIHGSTPLSQIGVPTVSTPVSRTQTVTSPHPSTPSMPLSPSEDEDSAKKKAKRGVLPKQATQVMKSWLFQHIVHPYPTEDEKRQIAGQTNLTLLQVNNWFINARRRILQPMLDASNPEGSKAKKNKPQNNRPVQRFWPDSIANLQPQPQQVSSLQQQQQQQQQQQTSTGSTAGPTPGTITVVPYFSSDGQLISTQAVTLEALQTSALQTSHVNPMLSEAQPTGANSPTLMVQNGEQDEKDNEEEGALQSSDLGMENSDDDSDLVGDD</sequence>
<feature type="compositionally biased region" description="Polar residues" evidence="6">
    <location>
        <begin position="293"/>
        <end position="316"/>
    </location>
</feature>
<feature type="compositionally biased region" description="Acidic residues" evidence="6">
    <location>
        <begin position="513"/>
        <end position="523"/>
    </location>
</feature>
<dbReference type="InterPro" id="IPR009057">
    <property type="entry name" value="Homeodomain-like_sf"/>
</dbReference>
<dbReference type="GO" id="GO:0003677">
    <property type="term" value="F:DNA binding"/>
    <property type="evidence" value="ECO:0007669"/>
    <property type="project" value="UniProtKB-UniRule"/>
</dbReference>
<evidence type="ECO:0000259" key="7">
    <source>
        <dbReference type="PROSITE" id="PS50071"/>
    </source>
</evidence>
<dbReference type="InterPro" id="IPR008422">
    <property type="entry name" value="KN_HD"/>
</dbReference>
<dbReference type="RefSeq" id="XP_013385344.1">
    <property type="nucleotide sequence ID" value="XM_013529890.1"/>
</dbReference>
<keyword evidence="2 5" id="KW-0238">DNA-binding</keyword>
<proteinExistence type="inferred from homology"/>
<name>A0A1S3HK24_LINAN</name>
<keyword evidence="8" id="KW-1185">Reference proteome</keyword>